<dbReference type="SUPFAM" id="SSF50998">
    <property type="entry name" value="Quinoprotein alcohol dehydrogenase-like"/>
    <property type="match status" value="1"/>
</dbReference>
<reference evidence="11" key="2">
    <citation type="submission" date="2022-08" db="UniProtKB">
        <authorList>
            <consortium name="EnsemblMetazoa"/>
        </authorList>
    </citation>
    <scope>IDENTIFICATION</scope>
    <source>
        <strain evidence="11">STECLA/ALBI9_A</strain>
    </source>
</reference>
<dbReference type="Gene3D" id="2.130.10.10">
    <property type="entry name" value="YVTN repeat-like/Quinoprotein amine dehydrogenase"/>
    <property type="match status" value="5"/>
</dbReference>
<dbReference type="PRINTS" id="PR00320">
    <property type="entry name" value="GPROTEINBRPT"/>
</dbReference>
<dbReference type="GO" id="GO:0002098">
    <property type="term" value="P:tRNA wobble uridine modification"/>
    <property type="evidence" value="ECO:0007669"/>
    <property type="project" value="InterPro"/>
</dbReference>
<dbReference type="GeneID" id="118465528"/>
<dbReference type="VEuPathDB" id="VectorBase:AALB20_036677"/>
<evidence type="ECO:0000256" key="3">
    <source>
        <dbReference type="ARBA" id="ARBA00005043"/>
    </source>
</evidence>
<dbReference type="GO" id="GO:0005634">
    <property type="term" value="C:nucleus"/>
    <property type="evidence" value="ECO:0007669"/>
    <property type="project" value="UniProtKB-SubCell"/>
</dbReference>
<evidence type="ECO:0000256" key="8">
    <source>
        <dbReference type="ARBA" id="ARBA00022694"/>
    </source>
</evidence>
<dbReference type="InterPro" id="IPR036322">
    <property type="entry name" value="WD40_repeat_dom_sf"/>
</dbReference>
<keyword evidence="6" id="KW-0963">Cytoplasm</keyword>
<dbReference type="Pfam" id="PF00400">
    <property type="entry name" value="WD40"/>
    <property type="match status" value="6"/>
</dbReference>
<evidence type="ECO:0000313" key="11">
    <source>
        <dbReference type="EnsemblMetazoa" id="AALB005707-PA"/>
    </source>
</evidence>
<evidence type="ECO:0000256" key="4">
    <source>
        <dbReference type="ARBA" id="ARBA00005881"/>
    </source>
</evidence>
<dbReference type="KEGG" id="aali:118465528"/>
<protein>
    <recommendedName>
        <fullName evidence="5">Elongator complex protein 2</fullName>
    </recommendedName>
</protein>
<comment type="subcellular location">
    <subcellularLocation>
        <location evidence="2">Cytoplasm</location>
    </subcellularLocation>
    <subcellularLocation>
        <location evidence="1">Nucleus</location>
    </subcellularLocation>
</comment>
<dbReference type="EnsemblMetazoa" id="AALB005707-RA">
    <property type="protein sequence ID" value="AALB005707-PA"/>
    <property type="gene ID" value="AALB005707"/>
</dbReference>
<dbReference type="OrthoDB" id="27911at2759"/>
<organism evidence="11 12">
    <name type="scientific">Anopheles albimanus</name>
    <name type="common">New world malaria mosquito</name>
    <dbReference type="NCBI Taxonomy" id="7167"/>
    <lineage>
        <taxon>Eukaryota</taxon>
        <taxon>Metazoa</taxon>
        <taxon>Ecdysozoa</taxon>
        <taxon>Arthropoda</taxon>
        <taxon>Hexapoda</taxon>
        <taxon>Insecta</taxon>
        <taxon>Pterygota</taxon>
        <taxon>Neoptera</taxon>
        <taxon>Endopterygota</taxon>
        <taxon>Diptera</taxon>
        <taxon>Nematocera</taxon>
        <taxon>Culicoidea</taxon>
        <taxon>Culicidae</taxon>
        <taxon>Anophelinae</taxon>
        <taxon>Anopheles</taxon>
    </lineage>
</organism>
<dbReference type="CTD" id="55250"/>
<comment type="pathway">
    <text evidence="3">tRNA modification; 5-methoxycarbonylmethyl-2-thiouridine-tRNA biosynthesis.</text>
</comment>
<dbReference type="GO" id="GO:0005737">
    <property type="term" value="C:cytoplasm"/>
    <property type="evidence" value="ECO:0007669"/>
    <property type="project" value="UniProtKB-SubCell"/>
</dbReference>
<evidence type="ECO:0000256" key="10">
    <source>
        <dbReference type="ARBA" id="ARBA00023242"/>
    </source>
</evidence>
<dbReference type="STRING" id="7167.A0A182FGR6"/>
<dbReference type="InterPro" id="IPR001680">
    <property type="entry name" value="WD40_rpt"/>
</dbReference>
<dbReference type="AlphaFoldDB" id="A0A182FGR6"/>
<dbReference type="SMART" id="SM00320">
    <property type="entry name" value="WD40"/>
    <property type="match status" value="11"/>
</dbReference>
<evidence type="ECO:0000256" key="1">
    <source>
        <dbReference type="ARBA" id="ARBA00004123"/>
    </source>
</evidence>
<accession>A0A182FGR6</accession>
<dbReference type="InterPro" id="IPR020472">
    <property type="entry name" value="WD40_PAC1"/>
</dbReference>
<dbReference type="GO" id="GO:0033588">
    <property type="term" value="C:elongator holoenzyme complex"/>
    <property type="evidence" value="ECO:0007669"/>
    <property type="project" value="InterPro"/>
</dbReference>
<keyword evidence="9" id="KW-0677">Repeat</keyword>
<keyword evidence="12" id="KW-1185">Reference proteome</keyword>
<dbReference type="PROSITE" id="PS50082">
    <property type="entry name" value="WD_REPEATS_2"/>
    <property type="match status" value="2"/>
</dbReference>
<sequence length="806" mass="88689">MILNTLYTSVACNRTPDSLDWSADGLIYFGAKNAIAVLDVQQEAVKIVRTLTGHKARVNCVRAVRNAAHLGVELVSGSDDGTCILWNTVDGGKPAAKFMLIGHSKGVTTVEAFVEQPNGQLIVATGSVDSTIKLWRAESETRFSCFQTIDLRSGLTFGLKLFALAQSNVTMLAYGTDTDTVNLCVESSQDGTGHRSFVQVEQLKGHCDWVRGLDCIRLPDSGDLLLASCSQDSFIRLWRISPRDTLQKQKAYEEIAHDEDIQLEERTFSVRSEGDGSVFHYALSLESVLQGHEGWVYGVHFCLRNGQELHLLSSSIDKTLIGWKPSESGVWMESVRVGEVGGSSLGFYGGKFSPNGRAIIGHGFQGSLHLWRSEDDPSGSPAGGLWNPGIIVGGHFGGARDLAWDPVGGAFLVTLSEDQTTRVHAPWRRRTAAHEEQPETWHEIARPQVHGYDMQCLALLSRYRLASAAEEKIIRIFQAPSNFVHNFRALCGITEDREGDAIVEGNPMGASVPSLGLSNKAVFEVEKPETEGRHIKDMYPEHYFSPVSMDRPPAEETLMQNTLWPEMQKLYGHGNELYAVAASPDGTLLASACRATSADHAQILLWDTATWRITQQLSAHQLTVTQLSFAPSNLALLAVSRDRTFSVFERSVTTGESSGFELRMRSDKTNGVHTRIIWCCDWSHDSVTFATGSRDGKVVAWKRNETPEGGAWFVPGSVLELKSESITAVAFARRMVADGCYLVAIGCERGCIKLYALGEWNLLMNIEESNAHHLTVKRLSFRPAVEDHQLASCGDDGLVRIYSIKV</sequence>
<keyword evidence="7" id="KW-0853">WD repeat</keyword>
<keyword evidence="8" id="KW-0819">tRNA processing</keyword>
<dbReference type="Proteomes" id="UP000069272">
    <property type="component" value="Chromosome 3L"/>
</dbReference>
<reference evidence="11 12" key="1">
    <citation type="journal article" date="2017" name="G3 (Bethesda)">
        <title>The Physical Genome Mapping of Anopheles albimanus Corrected Scaffold Misassemblies and Identified Interarm Rearrangements in Genus Anopheles.</title>
        <authorList>
            <person name="Artemov G.N."/>
            <person name="Peery A.N."/>
            <person name="Jiang X."/>
            <person name="Tu Z."/>
            <person name="Stegniy V.N."/>
            <person name="Sharakhova M.V."/>
            <person name="Sharakhov I.V."/>
        </authorList>
    </citation>
    <scope>NUCLEOTIDE SEQUENCE [LARGE SCALE GENOMIC DNA]</scope>
    <source>
        <strain evidence="11 12">ALBI9_A</strain>
    </source>
</reference>
<dbReference type="RefSeq" id="XP_035789747.1">
    <property type="nucleotide sequence ID" value="XM_035933854.1"/>
</dbReference>
<dbReference type="InterPro" id="IPR015943">
    <property type="entry name" value="WD40/YVTN_repeat-like_dom_sf"/>
</dbReference>
<dbReference type="FunFam" id="2.130.10.10:FF:000400">
    <property type="entry name" value="Elongator acetyltransferase complex subunit 2"/>
    <property type="match status" value="1"/>
</dbReference>
<evidence type="ECO:0000256" key="2">
    <source>
        <dbReference type="ARBA" id="ARBA00004496"/>
    </source>
</evidence>
<keyword evidence="10" id="KW-0539">Nucleus</keyword>
<proteinExistence type="inferred from homology"/>
<dbReference type="SUPFAM" id="SSF50978">
    <property type="entry name" value="WD40 repeat-like"/>
    <property type="match status" value="1"/>
</dbReference>
<evidence type="ECO:0000256" key="9">
    <source>
        <dbReference type="ARBA" id="ARBA00022737"/>
    </source>
</evidence>
<comment type="similarity">
    <text evidence="4">Belongs to the WD repeat ELP2 family.</text>
</comment>
<dbReference type="VEuPathDB" id="VectorBase:AALB005707"/>
<evidence type="ECO:0000256" key="6">
    <source>
        <dbReference type="ARBA" id="ARBA00022490"/>
    </source>
</evidence>
<name>A0A182FGR6_ANOAL</name>
<dbReference type="PANTHER" id="PTHR44111:SF1">
    <property type="entry name" value="ELONGATOR COMPLEX PROTEIN 2"/>
    <property type="match status" value="1"/>
</dbReference>
<evidence type="ECO:0000256" key="7">
    <source>
        <dbReference type="ARBA" id="ARBA00022574"/>
    </source>
</evidence>
<dbReference type="InterPro" id="IPR011047">
    <property type="entry name" value="Quinoprotein_ADH-like_sf"/>
</dbReference>
<evidence type="ECO:0000313" key="12">
    <source>
        <dbReference type="Proteomes" id="UP000069272"/>
    </source>
</evidence>
<dbReference type="PANTHER" id="PTHR44111">
    <property type="entry name" value="ELONGATOR COMPLEX PROTEIN 2"/>
    <property type="match status" value="1"/>
</dbReference>
<evidence type="ECO:0000256" key="5">
    <source>
        <dbReference type="ARBA" id="ARBA00020267"/>
    </source>
</evidence>
<dbReference type="InterPro" id="IPR037289">
    <property type="entry name" value="Elp2"/>
</dbReference>